<proteinExistence type="predicted"/>
<evidence type="ECO:0000313" key="1">
    <source>
        <dbReference type="EnsemblPlants" id="Kaladp0032s0207.1.v1.1"/>
    </source>
</evidence>
<dbReference type="AlphaFoldDB" id="A0A7N0TBS3"/>
<keyword evidence="2" id="KW-1185">Reference proteome</keyword>
<sequence length="228" mass="26240">MSFYQMNYGYEKEEHCLTKPKRMLHYRIVLYVKKMGNFGHLKEEESWTSRDSPPEGPERMSMWKNYQKEAGQILVEVTQNRRSSSCTHKFVADDNKCWGRNKLIEETIPKEFCRLEQALKEDRVLHSEPSITVSTSKFRHCQLTTVGVSLSHQSSSPREVSGRAVTSRAAVSSFQPPSVLRPNPHTYLPTYLSFHHQNPSRLSFYHQPPSLIPPGNPLSSPICCLSRT</sequence>
<accession>A0A7N0TBS3</accession>
<name>A0A7N0TBS3_KALFE</name>
<dbReference type="EnsemblPlants" id="Kaladp0032s0207.1.v1.1">
    <property type="protein sequence ID" value="Kaladp0032s0207.1.v1.1"/>
    <property type="gene ID" value="Kaladp0032s0207.v1.1"/>
</dbReference>
<evidence type="ECO:0000313" key="2">
    <source>
        <dbReference type="Proteomes" id="UP000594263"/>
    </source>
</evidence>
<dbReference type="Gramene" id="Kaladp0032s0207.1.v1.1">
    <property type="protein sequence ID" value="Kaladp0032s0207.1.v1.1"/>
    <property type="gene ID" value="Kaladp0032s0207.v1.1"/>
</dbReference>
<protein>
    <submittedName>
        <fullName evidence="1">Uncharacterized protein</fullName>
    </submittedName>
</protein>
<organism evidence="1 2">
    <name type="scientific">Kalanchoe fedtschenkoi</name>
    <name type="common">Lavender scallops</name>
    <name type="synonym">South American air plant</name>
    <dbReference type="NCBI Taxonomy" id="63787"/>
    <lineage>
        <taxon>Eukaryota</taxon>
        <taxon>Viridiplantae</taxon>
        <taxon>Streptophyta</taxon>
        <taxon>Embryophyta</taxon>
        <taxon>Tracheophyta</taxon>
        <taxon>Spermatophyta</taxon>
        <taxon>Magnoliopsida</taxon>
        <taxon>eudicotyledons</taxon>
        <taxon>Gunneridae</taxon>
        <taxon>Pentapetalae</taxon>
        <taxon>Saxifragales</taxon>
        <taxon>Crassulaceae</taxon>
        <taxon>Kalanchoe</taxon>
    </lineage>
</organism>
<dbReference type="Proteomes" id="UP000594263">
    <property type="component" value="Unplaced"/>
</dbReference>
<reference evidence="1" key="1">
    <citation type="submission" date="2021-01" db="UniProtKB">
        <authorList>
            <consortium name="EnsemblPlants"/>
        </authorList>
    </citation>
    <scope>IDENTIFICATION</scope>
</reference>